<keyword evidence="3" id="KW-0326">Glycosidase</keyword>
<evidence type="ECO:0000313" key="8">
    <source>
        <dbReference type="Proteomes" id="UP000548476"/>
    </source>
</evidence>
<gene>
    <name evidence="7" type="ORF">HNR73_006057</name>
</gene>
<evidence type="ECO:0000256" key="5">
    <source>
        <dbReference type="SAM" id="SignalP"/>
    </source>
</evidence>
<dbReference type="PANTHER" id="PTHR43678">
    <property type="entry name" value="PUTATIVE (AFU_ORTHOLOGUE AFUA_2G00640)-RELATED"/>
    <property type="match status" value="1"/>
</dbReference>
<feature type="domain" description="F5/8 type C" evidence="6">
    <location>
        <begin position="630"/>
        <end position="769"/>
    </location>
</feature>
<keyword evidence="8" id="KW-1185">Reference proteome</keyword>
<feature type="signal peptide" evidence="5">
    <location>
        <begin position="1"/>
        <end position="27"/>
    </location>
</feature>
<evidence type="ECO:0000256" key="2">
    <source>
        <dbReference type="ARBA" id="ARBA00022801"/>
    </source>
</evidence>
<dbReference type="SUPFAM" id="SSF49785">
    <property type="entry name" value="Galactose-binding domain-like"/>
    <property type="match status" value="1"/>
</dbReference>
<dbReference type="Gene3D" id="2.60.120.260">
    <property type="entry name" value="Galactose-binding domain-like"/>
    <property type="match status" value="1"/>
</dbReference>
<comment type="caution">
    <text evidence="7">The sequence shown here is derived from an EMBL/GenBank/DDBJ whole genome shotgun (WGS) entry which is preliminary data.</text>
</comment>
<dbReference type="InterPro" id="IPR052764">
    <property type="entry name" value="GH20_Enzymes"/>
</dbReference>
<evidence type="ECO:0000259" key="6">
    <source>
        <dbReference type="PROSITE" id="PS50022"/>
    </source>
</evidence>
<feature type="chain" id="PRO_5032449146" description="F5/8 type C domain-containing protein" evidence="5">
    <location>
        <begin position="28"/>
        <end position="772"/>
    </location>
</feature>
<organism evidence="7 8">
    <name type="scientific">Phytomonospora endophytica</name>
    <dbReference type="NCBI Taxonomy" id="714109"/>
    <lineage>
        <taxon>Bacteria</taxon>
        <taxon>Bacillati</taxon>
        <taxon>Actinomycetota</taxon>
        <taxon>Actinomycetes</taxon>
        <taxon>Micromonosporales</taxon>
        <taxon>Micromonosporaceae</taxon>
        <taxon>Phytomonospora</taxon>
    </lineage>
</organism>
<dbReference type="InterPro" id="IPR008979">
    <property type="entry name" value="Galactose-bd-like_sf"/>
</dbReference>
<dbReference type="SUPFAM" id="SSF55545">
    <property type="entry name" value="beta-N-acetylhexosaminidase-like domain"/>
    <property type="match status" value="1"/>
</dbReference>
<dbReference type="Pfam" id="PF00754">
    <property type="entry name" value="F5_F8_type_C"/>
    <property type="match status" value="1"/>
</dbReference>
<keyword evidence="2" id="KW-0378">Hydrolase</keyword>
<dbReference type="GO" id="GO:0005975">
    <property type="term" value="P:carbohydrate metabolic process"/>
    <property type="evidence" value="ECO:0007669"/>
    <property type="project" value="InterPro"/>
</dbReference>
<proteinExistence type="inferred from homology"/>
<dbReference type="Pfam" id="PF02838">
    <property type="entry name" value="Glyco_hydro_20b"/>
    <property type="match status" value="1"/>
</dbReference>
<dbReference type="InterPro" id="IPR025705">
    <property type="entry name" value="Beta_hexosaminidase_sua/sub"/>
</dbReference>
<reference evidence="7 8" key="1">
    <citation type="submission" date="2020-08" db="EMBL/GenBank/DDBJ databases">
        <title>Genomic Encyclopedia of Type Strains, Phase IV (KMG-IV): sequencing the most valuable type-strain genomes for metagenomic binning, comparative biology and taxonomic classification.</title>
        <authorList>
            <person name="Goeker M."/>
        </authorList>
    </citation>
    <scope>NUCLEOTIDE SEQUENCE [LARGE SCALE GENOMIC DNA]</scope>
    <source>
        <strain evidence="7 8">YIM 65646</strain>
    </source>
</reference>
<dbReference type="PRINTS" id="PR00738">
    <property type="entry name" value="GLHYDRLASE20"/>
</dbReference>
<keyword evidence="5" id="KW-0732">Signal</keyword>
<dbReference type="SUPFAM" id="SSF51445">
    <property type="entry name" value="(Trans)glycosidases"/>
    <property type="match status" value="1"/>
</dbReference>
<dbReference type="InterPro" id="IPR015883">
    <property type="entry name" value="Glyco_hydro_20_cat"/>
</dbReference>
<evidence type="ECO:0000256" key="1">
    <source>
        <dbReference type="ARBA" id="ARBA00006285"/>
    </source>
</evidence>
<sequence length="772" mass="82799">MTRARTLLTFVGAAVVLAAVLTGSAGAAEEADAANPAPPVVPALQQWTGGTGALELRPSTRVVAEDDALRPVAERLAADLAEITGWPTTATTGAARRGDIALDLDPTAVVGPGTALADREGYRLDTTGAAARVTARTTTAAYWGTRSVLQMLTRETPGTATLTRGLAVDWPNTEIRGFMLDVGRRWFGHEFLRDYVRYLSWFKLNTFQIHLNDNEISPPGGDWSQAYSAFRLASDDPRFAGLAATDGAFTRADWDRLEDVAADNFVTLVPEIDAPAHARSLIAFDPSLGLNGGNSDHLDLSKPATTAFMKEIYDEFAPWFRGPALHVGADEYPREYEPQYRAYVNDIAAHVRGLGKEVRAWGSLSVMAGGADGYDRDMTMHSWNNGWYGPKAAVADGYPVVNTNDAQLYIVPFADYYHGHGLDGRWLFDNWEPHVFPGGQSLTPGEPLLRGAMSAVWNDLVHADYDAADVHGLVEPTFGLLAQKMWRGTEGGTSYADFMADVTALGVGPGMETLTTTLPGAGDRRLDLTATALPPLIAGESATVTATVVNRSEHTLTGLKAAFDTEAEGLRVTPAGSRPKSLRAGESATLSWTVETDAATPTGAAKGRITVNGKLRGLTVAKNTGFDVRTIEAAPDGLRHLAFDATASASSVELDLDRLAPSRANDGDLGTRWASGYSDDEWLRLDLAAPSQVDSVRLFWESACATSYRVEVSTDAVTWTTAATVDTSSCGDETVALDSPDPVRHIRIHGTKRATTWGYSLHELWPFGTPTA</sequence>
<dbReference type="Gene3D" id="3.20.20.80">
    <property type="entry name" value="Glycosidases"/>
    <property type="match status" value="1"/>
</dbReference>
<dbReference type="PANTHER" id="PTHR43678:SF1">
    <property type="entry name" value="BETA-N-ACETYLHEXOSAMINIDASE"/>
    <property type="match status" value="1"/>
</dbReference>
<dbReference type="GO" id="GO:0004563">
    <property type="term" value="F:beta-N-acetylhexosaminidase activity"/>
    <property type="evidence" value="ECO:0007669"/>
    <property type="project" value="InterPro"/>
</dbReference>
<accession>A0A841FXU4</accession>
<evidence type="ECO:0000256" key="3">
    <source>
        <dbReference type="ARBA" id="ARBA00023295"/>
    </source>
</evidence>
<dbReference type="AlphaFoldDB" id="A0A841FXU4"/>
<dbReference type="EMBL" id="JACHGT010000015">
    <property type="protein sequence ID" value="MBB6038177.1"/>
    <property type="molecule type" value="Genomic_DNA"/>
</dbReference>
<dbReference type="Pfam" id="PF00728">
    <property type="entry name" value="Glyco_hydro_20"/>
    <property type="match status" value="1"/>
</dbReference>
<comment type="similarity">
    <text evidence="1">Belongs to the glycosyl hydrolase 20 family.</text>
</comment>
<evidence type="ECO:0000313" key="7">
    <source>
        <dbReference type="EMBL" id="MBB6038177.1"/>
    </source>
</evidence>
<dbReference type="Gene3D" id="3.30.379.10">
    <property type="entry name" value="Chitobiase/beta-hexosaminidase domain 2-like"/>
    <property type="match status" value="1"/>
</dbReference>
<dbReference type="InterPro" id="IPR029018">
    <property type="entry name" value="Hex-like_dom2"/>
</dbReference>
<dbReference type="InterPro" id="IPR015882">
    <property type="entry name" value="HEX_bac_N"/>
</dbReference>
<dbReference type="PROSITE" id="PS50022">
    <property type="entry name" value="FA58C_3"/>
    <property type="match status" value="1"/>
</dbReference>
<feature type="active site" description="Proton donor" evidence="4">
    <location>
        <position position="331"/>
    </location>
</feature>
<dbReference type="CDD" id="cd06564">
    <property type="entry name" value="GH20_DspB_LnbB-like"/>
    <property type="match status" value="1"/>
</dbReference>
<name>A0A841FXU4_9ACTN</name>
<dbReference type="InterPro" id="IPR017853">
    <property type="entry name" value="GH"/>
</dbReference>
<evidence type="ECO:0000256" key="4">
    <source>
        <dbReference type="PIRSR" id="PIRSR625705-1"/>
    </source>
</evidence>
<dbReference type="InterPro" id="IPR000421">
    <property type="entry name" value="FA58C"/>
</dbReference>
<dbReference type="Proteomes" id="UP000548476">
    <property type="component" value="Unassembled WGS sequence"/>
</dbReference>
<dbReference type="RefSeq" id="WP_184790970.1">
    <property type="nucleotide sequence ID" value="NZ_BONT01000047.1"/>
</dbReference>
<protein>
    <recommendedName>
        <fullName evidence="6">F5/8 type C domain-containing protein</fullName>
    </recommendedName>
</protein>